<dbReference type="EMBL" id="JBGORX010000014">
    <property type="protein sequence ID" value="MFJ1270157.1"/>
    <property type="molecule type" value="Genomic_DNA"/>
</dbReference>
<comment type="caution">
    <text evidence="1">The sequence shown here is derived from an EMBL/GenBank/DDBJ whole genome shotgun (WGS) entry which is preliminary data.</text>
</comment>
<sequence>MTQNIKLESLYGHWVNFNDIWTLVSFSYSNEDKLLPEDLFTLTNLNQQFFRLAVSYGLLYVVIEGYQSIKIKDEDIDLALSNIDFVDKLRLLRNAIFHYQNKPLPEKLMKFILTDGSSEWISDLRKKFELFFISHLPIEELITLSKNK</sequence>
<evidence type="ECO:0000313" key="1">
    <source>
        <dbReference type="EMBL" id="MFJ1270157.1"/>
    </source>
</evidence>
<accession>A0ABW8DBP8</accession>
<dbReference type="Proteomes" id="UP001615550">
    <property type="component" value="Unassembled WGS sequence"/>
</dbReference>
<gene>
    <name evidence="1" type="ORF">ACD661_16495</name>
</gene>
<proteinExistence type="predicted"/>
<keyword evidence="2" id="KW-1185">Reference proteome</keyword>
<reference evidence="1 2" key="1">
    <citation type="submission" date="2024-08" db="EMBL/GenBank/DDBJ databases">
        <title>Draft Genome Sequence of Legionella lytica strain DSB2004, Isolated From a Fire Sprinkler System.</title>
        <authorList>
            <person name="Everhart A.D."/>
            <person name="Kidane D.T."/>
            <person name="Farone A.L."/>
            <person name="Farone M.B."/>
        </authorList>
    </citation>
    <scope>NUCLEOTIDE SEQUENCE [LARGE SCALE GENOMIC DNA]</scope>
    <source>
        <strain evidence="1 2">DSB2004</strain>
    </source>
</reference>
<dbReference type="RefSeq" id="WP_400188943.1">
    <property type="nucleotide sequence ID" value="NZ_JBGORX010000014.1"/>
</dbReference>
<organism evidence="1 2">
    <name type="scientific">Legionella lytica</name>
    <dbReference type="NCBI Taxonomy" id="96232"/>
    <lineage>
        <taxon>Bacteria</taxon>
        <taxon>Pseudomonadati</taxon>
        <taxon>Pseudomonadota</taxon>
        <taxon>Gammaproteobacteria</taxon>
        <taxon>Legionellales</taxon>
        <taxon>Legionellaceae</taxon>
        <taxon>Legionella</taxon>
    </lineage>
</organism>
<name>A0ABW8DBP8_9GAMM</name>
<evidence type="ECO:0000313" key="2">
    <source>
        <dbReference type="Proteomes" id="UP001615550"/>
    </source>
</evidence>
<protein>
    <submittedName>
        <fullName evidence="1">Uncharacterized protein</fullName>
    </submittedName>
</protein>